<dbReference type="GO" id="GO:0016567">
    <property type="term" value="P:protein ubiquitination"/>
    <property type="evidence" value="ECO:0007669"/>
    <property type="project" value="UniProtKB-UniRule"/>
</dbReference>
<dbReference type="InterPro" id="IPR036938">
    <property type="entry name" value="PAP2/HPO_sf"/>
</dbReference>
<dbReference type="AlphaFoldDB" id="A0A7R9GJI7"/>
<comment type="subcellular location">
    <subcellularLocation>
        <location evidence="11">Cytoplasm</location>
    </subcellularLocation>
</comment>
<comment type="catalytic activity">
    <reaction evidence="1 11">
        <text>S-ubiquitinyl-[E2 ubiquitin-conjugating enzyme]-L-cysteine + [acceptor protein]-L-lysine = [E2 ubiquitin-conjugating enzyme]-L-cysteine + N(6)-ubiquitinyl-[acceptor protein]-L-lysine.</text>
        <dbReference type="EC" id="2.3.2.27"/>
    </reaction>
</comment>
<dbReference type="InterPro" id="IPR004170">
    <property type="entry name" value="WWE_dom"/>
</dbReference>
<feature type="domain" description="RING-type" evidence="14">
    <location>
        <begin position="587"/>
        <end position="643"/>
    </location>
</feature>
<dbReference type="Pfam" id="PF01569">
    <property type="entry name" value="PAP2"/>
    <property type="match status" value="1"/>
</dbReference>
<feature type="transmembrane region" description="Helical" evidence="13">
    <location>
        <begin position="31"/>
        <end position="50"/>
    </location>
</feature>
<dbReference type="EC" id="2.3.2.27" evidence="11"/>
<organism evidence="16">
    <name type="scientific">Notodromas monacha</name>
    <dbReference type="NCBI Taxonomy" id="399045"/>
    <lineage>
        <taxon>Eukaryota</taxon>
        <taxon>Metazoa</taxon>
        <taxon>Ecdysozoa</taxon>
        <taxon>Arthropoda</taxon>
        <taxon>Crustacea</taxon>
        <taxon>Oligostraca</taxon>
        <taxon>Ostracoda</taxon>
        <taxon>Podocopa</taxon>
        <taxon>Podocopida</taxon>
        <taxon>Cypridocopina</taxon>
        <taxon>Cypridoidea</taxon>
        <taxon>Cyprididae</taxon>
        <taxon>Notodromas</taxon>
    </lineage>
</organism>
<feature type="region of interest" description="Disordered" evidence="12">
    <location>
        <begin position="405"/>
        <end position="465"/>
    </location>
</feature>
<feature type="non-terminal residue" evidence="16">
    <location>
        <position position="1"/>
    </location>
</feature>
<dbReference type="Proteomes" id="UP000678499">
    <property type="component" value="Unassembled WGS sequence"/>
</dbReference>
<evidence type="ECO:0000256" key="13">
    <source>
        <dbReference type="SAM" id="Phobius"/>
    </source>
</evidence>
<feature type="transmembrane region" description="Helical" evidence="13">
    <location>
        <begin position="62"/>
        <end position="78"/>
    </location>
</feature>
<evidence type="ECO:0000313" key="16">
    <source>
        <dbReference type="EMBL" id="CAD7283558.1"/>
    </source>
</evidence>
<keyword evidence="5 11" id="KW-0479">Metal-binding</keyword>
<gene>
    <name evidence="16" type="ORF">NMOB1V02_LOCUS11173</name>
</gene>
<keyword evidence="9" id="KW-0914">Notch signaling pathway</keyword>
<evidence type="ECO:0000256" key="9">
    <source>
        <dbReference type="ARBA" id="ARBA00022976"/>
    </source>
</evidence>
<dbReference type="InterPro" id="IPR039398">
    <property type="entry name" value="Deltex_fam"/>
</dbReference>
<proteinExistence type="inferred from homology"/>
<dbReference type="GO" id="GO:0061630">
    <property type="term" value="F:ubiquitin protein ligase activity"/>
    <property type="evidence" value="ECO:0007669"/>
    <property type="project" value="UniProtKB-UniRule"/>
</dbReference>
<evidence type="ECO:0000256" key="11">
    <source>
        <dbReference type="RuleBase" id="RU367105"/>
    </source>
</evidence>
<dbReference type="Pfam" id="PF02825">
    <property type="entry name" value="WWE"/>
    <property type="match status" value="2"/>
</dbReference>
<reference evidence="16" key="1">
    <citation type="submission" date="2020-11" db="EMBL/GenBank/DDBJ databases">
        <authorList>
            <person name="Tran Van P."/>
        </authorList>
    </citation>
    <scope>NUCLEOTIDE SEQUENCE</scope>
</reference>
<keyword evidence="11" id="KW-0963">Cytoplasm</keyword>
<keyword evidence="7 10" id="KW-0863">Zinc-finger</keyword>
<dbReference type="InterPro" id="IPR039399">
    <property type="entry name" value="Deltex_C_sf"/>
</dbReference>
<evidence type="ECO:0000256" key="1">
    <source>
        <dbReference type="ARBA" id="ARBA00000900"/>
    </source>
</evidence>
<keyword evidence="13" id="KW-0812">Transmembrane</keyword>
<dbReference type="EMBL" id="OA887670">
    <property type="protein sequence ID" value="CAD7283558.1"/>
    <property type="molecule type" value="Genomic_DNA"/>
</dbReference>
<dbReference type="InterPro" id="IPR039396">
    <property type="entry name" value="Deltex_C"/>
</dbReference>
<keyword evidence="13" id="KW-0472">Membrane</keyword>
<dbReference type="InterPro" id="IPR013083">
    <property type="entry name" value="Znf_RING/FYVE/PHD"/>
</dbReference>
<keyword evidence="6" id="KW-0677">Repeat</keyword>
<dbReference type="SMART" id="SM00678">
    <property type="entry name" value="WWE"/>
    <property type="match status" value="2"/>
</dbReference>
<evidence type="ECO:0000256" key="5">
    <source>
        <dbReference type="ARBA" id="ARBA00022723"/>
    </source>
</evidence>
<evidence type="ECO:0000256" key="10">
    <source>
        <dbReference type="PROSITE-ProRule" id="PRU00175"/>
    </source>
</evidence>
<dbReference type="SUPFAM" id="SSF57850">
    <property type="entry name" value="RING/U-box"/>
    <property type="match status" value="1"/>
</dbReference>
<dbReference type="InterPro" id="IPR000326">
    <property type="entry name" value="PAP2/HPO"/>
</dbReference>
<dbReference type="SUPFAM" id="SSF48317">
    <property type="entry name" value="Acid phosphatase/Vanadium-dependent haloperoxidase"/>
    <property type="match status" value="1"/>
</dbReference>
<evidence type="ECO:0000256" key="3">
    <source>
        <dbReference type="ARBA" id="ARBA00009413"/>
    </source>
</evidence>
<feature type="compositionally biased region" description="Polar residues" evidence="12">
    <location>
        <begin position="427"/>
        <end position="439"/>
    </location>
</feature>
<feature type="domain" description="WWE" evidence="15">
    <location>
        <begin position="219"/>
        <end position="298"/>
    </location>
</feature>
<evidence type="ECO:0000256" key="6">
    <source>
        <dbReference type="ARBA" id="ARBA00022737"/>
    </source>
</evidence>
<dbReference type="UniPathway" id="UPA00143"/>
<evidence type="ECO:0000256" key="4">
    <source>
        <dbReference type="ARBA" id="ARBA00022679"/>
    </source>
</evidence>
<dbReference type="InterPro" id="IPR001841">
    <property type="entry name" value="Znf_RING"/>
</dbReference>
<dbReference type="InterPro" id="IPR037197">
    <property type="entry name" value="WWE_dom_sf"/>
</dbReference>
<name>A0A7R9GJI7_9CRUS</name>
<evidence type="ECO:0000256" key="2">
    <source>
        <dbReference type="ARBA" id="ARBA00004906"/>
    </source>
</evidence>
<evidence type="ECO:0000259" key="14">
    <source>
        <dbReference type="PROSITE" id="PS50089"/>
    </source>
</evidence>
<dbReference type="Gene3D" id="3.30.390.130">
    <property type="match status" value="1"/>
</dbReference>
<keyword evidence="8 11" id="KW-0862">Zinc</keyword>
<keyword evidence="13" id="KW-1133">Transmembrane helix</keyword>
<keyword evidence="17" id="KW-1185">Reference proteome</keyword>
<dbReference type="SUPFAM" id="SSF117839">
    <property type="entry name" value="WWE domain"/>
    <property type="match status" value="2"/>
</dbReference>
<dbReference type="Gene3D" id="3.30.720.50">
    <property type="match status" value="2"/>
</dbReference>
<dbReference type="Gene3D" id="3.30.40.10">
    <property type="entry name" value="Zinc/RING finger domain, C3HC4 (zinc finger)"/>
    <property type="match status" value="1"/>
</dbReference>
<feature type="compositionally biased region" description="Polar residues" evidence="12">
    <location>
        <begin position="405"/>
        <end position="414"/>
    </location>
</feature>
<keyword evidence="4 11" id="KW-0808">Transferase</keyword>
<comment type="pathway">
    <text evidence="2 11">Protein modification; protein ubiquitination.</text>
</comment>
<dbReference type="Gene3D" id="1.20.144.10">
    <property type="entry name" value="Phosphatidic acid phosphatase type 2/haloperoxidase"/>
    <property type="match status" value="1"/>
</dbReference>
<evidence type="ECO:0000256" key="8">
    <source>
        <dbReference type="ARBA" id="ARBA00022833"/>
    </source>
</evidence>
<evidence type="ECO:0000256" key="7">
    <source>
        <dbReference type="ARBA" id="ARBA00022771"/>
    </source>
</evidence>
<feature type="compositionally biased region" description="Basic residues" evidence="12">
    <location>
        <begin position="346"/>
        <end position="363"/>
    </location>
</feature>
<dbReference type="EMBL" id="CAJPEX010005633">
    <property type="protein sequence ID" value="CAG0923710.1"/>
    <property type="molecule type" value="Genomic_DNA"/>
</dbReference>
<dbReference type="PROSITE" id="PS50089">
    <property type="entry name" value="ZF_RING_2"/>
    <property type="match status" value="1"/>
</dbReference>
<evidence type="ECO:0000256" key="12">
    <source>
        <dbReference type="SAM" id="MobiDB-lite"/>
    </source>
</evidence>
<protein>
    <recommendedName>
        <fullName evidence="11">E3 ubiquitin-protein ligase</fullName>
        <ecNumber evidence="11">2.3.2.27</ecNumber>
    </recommendedName>
</protein>
<feature type="transmembrane region" description="Helical" evidence="13">
    <location>
        <begin position="6"/>
        <end position="24"/>
    </location>
</feature>
<dbReference type="GO" id="GO:0005737">
    <property type="term" value="C:cytoplasm"/>
    <property type="evidence" value="ECO:0007669"/>
    <property type="project" value="UniProtKB-SubCell"/>
</dbReference>
<comment type="similarity">
    <text evidence="3 11">Belongs to the Deltex family.</text>
</comment>
<dbReference type="InterPro" id="IPR018123">
    <property type="entry name" value="WWE-dom_subgr"/>
</dbReference>
<dbReference type="PROSITE" id="PS50918">
    <property type="entry name" value="WWE"/>
    <property type="match status" value="2"/>
</dbReference>
<dbReference type="GO" id="GO:0007219">
    <property type="term" value="P:Notch signaling pathway"/>
    <property type="evidence" value="ECO:0007669"/>
    <property type="project" value="UniProtKB-KW"/>
</dbReference>
<dbReference type="CDD" id="cd09633">
    <property type="entry name" value="Deltex_C"/>
    <property type="match status" value="1"/>
</dbReference>
<dbReference type="SMART" id="SM00184">
    <property type="entry name" value="RING"/>
    <property type="match status" value="1"/>
</dbReference>
<dbReference type="GO" id="GO:0008270">
    <property type="term" value="F:zinc ion binding"/>
    <property type="evidence" value="ECO:0007669"/>
    <property type="project" value="UniProtKB-KW"/>
</dbReference>
<dbReference type="Pfam" id="PF18102">
    <property type="entry name" value="DTC"/>
    <property type="match status" value="1"/>
</dbReference>
<dbReference type="OrthoDB" id="2449614at2759"/>
<feature type="region of interest" description="Disordered" evidence="12">
    <location>
        <begin position="336"/>
        <end position="373"/>
    </location>
</feature>
<dbReference type="PANTHER" id="PTHR12622">
    <property type="entry name" value="DELTEX-RELATED"/>
    <property type="match status" value="1"/>
</dbReference>
<accession>A0A7R9GJI7</accession>
<feature type="domain" description="WWE" evidence="15">
    <location>
        <begin position="138"/>
        <end position="218"/>
    </location>
</feature>
<evidence type="ECO:0000259" key="15">
    <source>
        <dbReference type="PROSITE" id="PS50918"/>
    </source>
</evidence>
<sequence length="785" mass="85714">YPVEVGVVIAFFYCLIVVGSRLYLGMHSVSDVIVGLLIGIASTLLLTSFMDSLDAFLVTDPWSPFAILATSVILLYFYPKSPSWSRTHGDTAVTTAAGAGYPPTLSGSLANDGNVWTERTSFGYRSCVTAFVESDLSEVMSEVATKQAVAVWEWENKYGRWRPYTPEVCQQLDRSFTKGLKSVYLGDSDPSLSKFIVYLQPCFKQECINTGASWRVRRELYCPNSPPGKGVCWKWSGDSPGTWHTYGMAVQCFIEEAYMKGEQTLDVSQVFPTTPYIINFCNMTQVRCNTGHVRSTERIQIQSYPLVKVPASEPLATDHMTASLAVQLTGGSAISTLSADGTLGSRSKKKGHKDKEKTKRKGSTAHSSNAGILMCGENVQPATPERNHGALASAAKAKEFLRKLTSISGKNPHSSNKDEPEKKNKTKTPFGNNTPTQTFPRMDHCRGASVRSPRTSSGGGVLERRPSLDTISTYLSLDSNSTRVTGERGAGSVGSYYSHSIASPSHLSACSDDVFLDAMEAAMCDIGSRGAYRPPEAMFGYPVAQPRTLSLGCHWPGNLLETQGASARFLQSVTRVVHEIVDSRDACVICCDPLVAPSAYDIGGDRGGPHIVALNTCKHPMHWNCLRAMQRSNKLSYVQCPNCGTVHGEKRGNQPPGEMNHCLLPDCLPGHEDCNTIEITYSIFPGVQTASHPCPGKPFIVRGFPKKCYLPNNQKGKKVLSLLYKAWSRGLIFTIGSTCTTGEKNVVVWNGIHHKTEKHGGPPAGYPDHFYLDNVIIELRAQSVE</sequence>
<evidence type="ECO:0000313" key="17">
    <source>
        <dbReference type="Proteomes" id="UP000678499"/>
    </source>
</evidence>